<proteinExistence type="predicted"/>
<reference evidence="1 2" key="2">
    <citation type="journal article" date="2009" name="PLoS ONE">
        <title>An integrated genetic and cytogenetic map of the cucumber genome.</title>
        <authorList>
            <person name="Ren Y."/>
            <person name="Zhang Z."/>
            <person name="Liu J."/>
            <person name="Staub J.E."/>
            <person name="Han Y."/>
            <person name="Cheng Z."/>
            <person name="Li X."/>
            <person name="Lu J."/>
            <person name="Miao H."/>
            <person name="Kang H."/>
            <person name="Xie B."/>
            <person name="Gu X."/>
            <person name="Wang X."/>
            <person name="Du Y."/>
            <person name="Jin W."/>
            <person name="Huang S."/>
        </authorList>
    </citation>
    <scope>NUCLEOTIDE SEQUENCE [LARGE SCALE GENOMIC DNA]</scope>
    <source>
        <strain evidence="2">cv. 9930</strain>
    </source>
</reference>
<dbReference type="PANTHER" id="PTHR34133:SF8">
    <property type="entry name" value="OS07G0633000 PROTEIN"/>
    <property type="match status" value="1"/>
</dbReference>
<dbReference type="KEGG" id="csv:101212716"/>
<evidence type="ECO:0000313" key="1">
    <source>
        <dbReference type="EMBL" id="KGN52483.1"/>
    </source>
</evidence>
<accession>A0A0A0KSD5</accession>
<dbReference type="Pfam" id="PF09366">
    <property type="entry name" value="DUF1997"/>
    <property type="match status" value="1"/>
</dbReference>
<name>A0A0A0KSD5_CUCSA</name>
<dbReference type="PANTHER" id="PTHR34133">
    <property type="entry name" value="OS07G0633000 PROTEIN"/>
    <property type="match status" value="1"/>
</dbReference>
<dbReference type="EMBL" id="CM002926">
    <property type="protein sequence ID" value="KGN52483.1"/>
    <property type="molecule type" value="Genomic_DNA"/>
</dbReference>
<dbReference type="eggNOG" id="ENOG502QSJN">
    <property type="taxonomic scope" value="Eukaryota"/>
</dbReference>
<organism evidence="1 2">
    <name type="scientific">Cucumis sativus</name>
    <name type="common">Cucumber</name>
    <dbReference type="NCBI Taxonomy" id="3659"/>
    <lineage>
        <taxon>Eukaryota</taxon>
        <taxon>Viridiplantae</taxon>
        <taxon>Streptophyta</taxon>
        <taxon>Embryophyta</taxon>
        <taxon>Tracheophyta</taxon>
        <taxon>Spermatophyta</taxon>
        <taxon>Magnoliopsida</taxon>
        <taxon>eudicotyledons</taxon>
        <taxon>Gunneridae</taxon>
        <taxon>Pentapetalae</taxon>
        <taxon>rosids</taxon>
        <taxon>fabids</taxon>
        <taxon>Cucurbitales</taxon>
        <taxon>Cucurbitaceae</taxon>
        <taxon>Benincaseae</taxon>
        <taxon>Cucumis</taxon>
    </lineage>
</organism>
<dbReference type="Gramene" id="KGN52483">
    <property type="protein sequence ID" value="KGN52483"/>
    <property type="gene ID" value="Csa_5G637730"/>
</dbReference>
<protein>
    <recommendedName>
        <fullName evidence="3">Coenzyme Q-binding protein COQ10 START domain-containing protein</fullName>
    </recommendedName>
</protein>
<dbReference type="InterPro" id="IPR018971">
    <property type="entry name" value="DUF1997"/>
</dbReference>
<dbReference type="Proteomes" id="UP000029981">
    <property type="component" value="Chromosome 5"/>
</dbReference>
<dbReference type="OrthoDB" id="496281at2759"/>
<dbReference type="AlphaFoldDB" id="A0A0A0KSD5"/>
<reference evidence="1 2" key="3">
    <citation type="journal article" date="2010" name="BMC Genomics">
        <title>Transcriptome sequencing and comparative analysis of cucumber flowers with different sex types.</title>
        <authorList>
            <person name="Guo S."/>
            <person name="Zheng Y."/>
            <person name="Joung J.G."/>
            <person name="Liu S."/>
            <person name="Zhang Z."/>
            <person name="Crasta O.R."/>
            <person name="Sobral B.W."/>
            <person name="Xu Y."/>
            <person name="Huang S."/>
            <person name="Fei Z."/>
        </authorList>
    </citation>
    <scope>NUCLEOTIDE SEQUENCE [LARGE SCALE GENOMIC DNA]</scope>
    <source>
        <strain evidence="2">cv. 9930</strain>
    </source>
</reference>
<sequence length="251" mass="29233">MTMLCSNTKPMCLHYFQRESSLKKQKVKNWKCFAIDPRSQKIIHHNNLLSVSFVSFSDLPLYESPGKASFDEYLEDKPRLVKATFPGKNQQLNQEEWRIETPKIQLLFLKICPTIDMKIISKTNGGEAYPCHVPHYIPKLLHFQMTNWEINGIHKEYRPSSANVCSHGVIYRQKIGTRSRLKFQLVIDLSFLVPDALHFVPNDVLRGIIETVMKAMVEDLKHKTVHKLVEDYSKFRMEKEKENIGKVNTSK</sequence>
<dbReference type="OMA" id="EWRINMP"/>
<gene>
    <name evidence="1" type="ORF">Csa_5G637730</name>
</gene>
<reference evidence="1 2" key="4">
    <citation type="journal article" date="2011" name="BMC Genomics">
        <title>RNA-Seq improves annotation of protein-coding genes in the cucumber genome.</title>
        <authorList>
            <person name="Li Z."/>
            <person name="Zhang Z."/>
            <person name="Yan P."/>
            <person name="Huang S."/>
            <person name="Fei Z."/>
            <person name="Lin K."/>
        </authorList>
    </citation>
    <scope>NUCLEOTIDE SEQUENCE [LARGE SCALE GENOMIC DNA]</scope>
    <source>
        <strain evidence="2">cv. 9930</strain>
    </source>
</reference>
<reference evidence="1 2" key="1">
    <citation type="journal article" date="2009" name="Nat. Genet.">
        <title>The genome of the cucumber, Cucumis sativus L.</title>
        <authorList>
            <person name="Huang S."/>
            <person name="Li R."/>
            <person name="Zhang Z."/>
            <person name="Li L."/>
            <person name="Gu X."/>
            <person name="Fan W."/>
            <person name="Lucas W.J."/>
            <person name="Wang X."/>
            <person name="Xie B."/>
            <person name="Ni P."/>
            <person name="Ren Y."/>
            <person name="Zhu H."/>
            <person name="Li J."/>
            <person name="Lin K."/>
            <person name="Jin W."/>
            <person name="Fei Z."/>
            <person name="Li G."/>
            <person name="Staub J."/>
            <person name="Kilian A."/>
            <person name="van der Vossen E.A."/>
            <person name="Wu Y."/>
            <person name="Guo J."/>
            <person name="He J."/>
            <person name="Jia Z."/>
            <person name="Ren Y."/>
            <person name="Tian G."/>
            <person name="Lu Y."/>
            <person name="Ruan J."/>
            <person name="Qian W."/>
            <person name="Wang M."/>
            <person name="Huang Q."/>
            <person name="Li B."/>
            <person name="Xuan Z."/>
            <person name="Cao J."/>
            <person name="Asan"/>
            <person name="Wu Z."/>
            <person name="Zhang J."/>
            <person name="Cai Q."/>
            <person name="Bai Y."/>
            <person name="Zhao B."/>
            <person name="Han Y."/>
            <person name="Li Y."/>
            <person name="Li X."/>
            <person name="Wang S."/>
            <person name="Shi Q."/>
            <person name="Liu S."/>
            <person name="Cho W.K."/>
            <person name="Kim J.Y."/>
            <person name="Xu Y."/>
            <person name="Heller-Uszynska K."/>
            <person name="Miao H."/>
            <person name="Cheng Z."/>
            <person name="Zhang S."/>
            <person name="Wu J."/>
            <person name="Yang Y."/>
            <person name="Kang H."/>
            <person name="Li M."/>
            <person name="Liang H."/>
            <person name="Ren X."/>
            <person name="Shi Z."/>
            <person name="Wen M."/>
            <person name="Jian M."/>
            <person name="Yang H."/>
            <person name="Zhang G."/>
            <person name="Yang Z."/>
            <person name="Chen R."/>
            <person name="Liu S."/>
            <person name="Li J."/>
            <person name="Ma L."/>
            <person name="Liu H."/>
            <person name="Zhou Y."/>
            <person name="Zhao J."/>
            <person name="Fang X."/>
            <person name="Li G."/>
            <person name="Fang L."/>
            <person name="Li Y."/>
            <person name="Liu D."/>
            <person name="Zheng H."/>
            <person name="Zhang Y."/>
            <person name="Qin N."/>
            <person name="Li Z."/>
            <person name="Yang G."/>
            <person name="Yang S."/>
            <person name="Bolund L."/>
            <person name="Kristiansen K."/>
            <person name="Zheng H."/>
            <person name="Li S."/>
            <person name="Zhang X."/>
            <person name="Yang H."/>
            <person name="Wang J."/>
            <person name="Sun R."/>
            <person name="Zhang B."/>
            <person name="Jiang S."/>
            <person name="Wang J."/>
            <person name="Du Y."/>
            <person name="Li S."/>
        </authorList>
    </citation>
    <scope>NUCLEOTIDE SEQUENCE [LARGE SCALE GENOMIC DNA]</scope>
    <source>
        <strain evidence="2">cv. 9930</strain>
    </source>
</reference>
<keyword evidence="2" id="KW-1185">Reference proteome</keyword>
<evidence type="ECO:0008006" key="3">
    <source>
        <dbReference type="Google" id="ProtNLM"/>
    </source>
</evidence>
<evidence type="ECO:0000313" key="2">
    <source>
        <dbReference type="Proteomes" id="UP000029981"/>
    </source>
</evidence>
<dbReference type="GO" id="GO:0009507">
    <property type="term" value="C:chloroplast"/>
    <property type="evidence" value="ECO:0000318"/>
    <property type="project" value="GO_Central"/>
</dbReference>